<dbReference type="GO" id="GO:0016787">
    <property type="term" value="F:hydrolase activity"/>
    <property type="evidence" value="ECO:0007669"/>
    <property type="project" value="UniProtKB-KW"/>
</dbReference>
<keyword evidence="4" id="KW-1185">Reference proteome</keyword>
<dbReference type="RefSeq" id="WP_090215864.1">
    <property type="nucleotide sequence ID" value="NZ_FMWG01000002.1"/>
</dbReference>
<dbReference type="Pfam" id="PF00561">
    <property type="entry name" value="Abhydrolase_1"/>
    <property type="match status" value="1"/>
</dbReference>
<evidence type="ECO:0000259" key="2">
    <source>
        <dbReference type="Pfam" id="PF00561"/>
    </source>
</evidence>
<protein>
    <submittedName>
        <fullName evidence="3">Triacylglycerol esterase/lipase EstA, alpha/beta hydrolase fold</fullName>
    </submittedName>
</protein>
<dbReference type="PANTHER" id="PTHR37946">
    <property type="entry name" value="SLL1969 PROTEIN"/>
    <property type="match status" value="1"/>
</dbReference>
<organism evidence="3 4">
    <name type="scientific">Epibacterium ulvae</name>
    <dbReference type="NCBI Taxonomy" id="1156985"/>
    <lineage>
        <taxon>Bacteria</taxon>
        <taxon>Pseudomonadati</taxon>
        <taxon>Pseudomonadota</taxon>
        <taxon>Alphaproteobacteria</taxon>
        <taxon>Rhodobacterales</taxon>
        <taxon>Roseobacteraceae</taxon>
        <taxon>Epibacterium</taxon>
    </lineage>
</organism>
<evidence type="ECO:0000313" key="3">
    <source>
        <dbReference type="EMBL" id="SCZ52814.1"/>
    </source>
</evidence>
<dbReference type="InterPro" id="IPR000073">
    <property type="entry name" value="AB_hydrolase_1"/>
</dbReference>
<keyword evidence="1" id="KW-0732">Signal</keyword>
<feature type="signal peptide" evidence="1">
    <location>
        <begin position="1"/>
        <end position="23"/>
    </location>
</feature>
<dbReference type="STRING" id="1156985.SAMN04488118_10247"/>
<accession>A0A1G5PTB5</accession>
<gene>
    <name evidence="3" type="ORF">SAMN04488118_10247</name>
</gene>
<name>A0A1G5PTB5_9RHOB</name>
<reference evidence="3 4" key="1">
    <citation type="submission" date="2016-10" db="EMBL/GenBank/DDBJ databases">
        <authorList>
            <person name="de Groot N.N."/>
        </authorList>
    </citation>
    <scope>NUCLEOTIDE SEQUENCE [LARGE SCALE GENOMIC DNA]</scope>
    <source>
        <strain evidence="3 4">U95</strain>
    </source>
</reference>
<dbReference type="SUPFAM" id="SSF53474">
    <property type="entry name" value="alpha/beta-Hydrolases"/>
    <property type="match status" value="1"/>
</dbReference>
<dbReference type="Proteomes" id="UP000198767">
    <property type="component" value="Unassembled WGS sequence"/>
</dbReference>
<evidence type="ECO:0000256" key="1">
    <source>
        <dbReference type="SAM" id="SignalP"/>
    </source>
</evidence>
<feature type="chain" id="PRO_5011460360" evidence="1">
    <location>
        <begin position="24"/>
        <end position="250"/>
    </location>
</feature>
<dbReference type="OrthoDB" id="556502at2"/>
<sequence>MRLRSLLSLIAGVVLCAPIQLHAAQKDCVVLLHGLARTKASFTFMQIALEEQGYRVVRPNYPSTKFSVEELSRTVVPRALAQCGSAPTYAVTHSMGGILLRVWLEDNPELHLKRVVMLAPPNHGSEVVDRFGDWWLFDRLNGPAGAELGTDVDSLPSSLPPVQFELGVIAGRRSFNPLFSSVIPGTDDGKVSVQSTYVAGMQAHITLPVTHTYMMNDPVVIAQVLSFLKHARFDSSLRWGQSLRQILNAR</sequence>
<feature type="domain" description="AB hydrolase-1" evidence="2">
    <location>
        <begin position="29"/>
        <end position="146"/>
    </location>
</feature>
<dbReference type="InterPro" id="IPR029058">
    <property type="entry name" value="AB_hydrolase_fold"/>
</dbReference>
<dbReference type="EMBL" id="FMWG01000002">
    <property type="protein sequence ID" value="SCZ52814.1"/>
    <property type="molecule type" value="Genomic_DNA"/>
</dbReference>
<dbReference type="Gene3D" id="3.40.50.1820">
    <property type="entry name" value="alpha/beta hydrolase"/>
    <property type="match status" value="1"/>
</dbReference>
<dbReference type="PANTHER" id="PTHR37946:SF1">
    <property type="entry name" value="SLL1969 PROTEIN"/>
    <property type="match status" value="1"/>
</dbReference>
<keyword evidence="3" id="KW-0378">Hydrolase</keyword>
<dbReference type="AlphaFoldDB" id="A0A1G5PTB5"/>
<evidence type="ECO:0000313" key="4">
    <source>
        <dbReference type="Proteomes" id="UP000198767"/>
    </source>
</evidence>
<proteinExistence type="predicted"/>